<comment type="caution">
    <text evidence="1">The sequence shown here is derived from an EMBL/GenBank/DDBJ whole genome shotgun (WGS) entry which is preliminary data.</text>
</comment>
<accession>A0A9X2PAG2</accession>
<reference evidence="1" key="1">
    <citation type="submission" date="2022-08" db="EMBL/GenBank/DDBJ databases">
        <authorList>
            <person name="Zhang D."/>
        </authorList>
    </citation>
    <scope>NUCLEOTIDE SEQUENCE</scope>
    <source>
        <strain evidence="1">XJ19-11</strain>
    </source>
</reference>
<keyword evidence="2" id="KW-1185">Reference proteome</keyword>
<dbReference type="AlphaFoldDB" id="A0A9X2PAG2"/>
<organism evidence="1 2">
    <name type="scientific">Aquiflexum gelatinilyticum</name>
    <dbReference type="NCBI Taxonomy" id="2961943"/>
    <lineage>
        <taxon>Bacteria</taxon>
        <taxon>Pseudomonadati</taxon>
        <taxon>Bacteroidota</taxon>
        <taxon>Cytophagia</taxon>
        <taxon>Cytophagales</taxon>
        <taxon>Cyclobacteriaceae</taxon>
        <taxon>Aquiflexum</taxon>
    </lineage>
</organism>
<dbReference type="RefSeq" id="WP_258423892.1">
    <property type="nucleotide sequence ID" value="NZ_JANSUY010000012.1"/>
</dbReference>
<name>A0A9X2PAG2_9BACT</name>
<dbReference type="EMBL" id="JANSUY010000012">
    <property type="protein sequence ID" value="MCR9016034.1"/>
    <property type="molecule type" value="Genomic_DNA"/>
</dbReference>
<evidence type="ECO:0000313" key="2">
    <source>
        <dbReference type="Proteomes" id="UP001142175"/>
    </source>
</evidence>
<evidence type="ECO:0000313" key="1">
    <source>
        <dbReference type="EMBL" id="MCR9016034.1"/>
    </source>
</evidence>
<protein>
    <submittedName>
        <fullName evidence="1">Uncharacterized protein</fullName>
    </submittedName>
</protein>
<proteinExistence type="predicted"/>
<gene>
    <name evidence="1" type="ORF">NU887_13390</name>
</gene>
<dbReference type="Proteomes" id="UP001142175">
    <property type="component" value="Unassembled WGS sequence"/>
</dbReference>
<sequence length="72" mass="8651">MREVTLKIPDEKFEFYMELFEQLGLEAEMEYNIPEEHKEIVRERIRNSKAENLIPWKNAKKMLDHIADSDGI</sequence>